<keyword evidence="12" id="KW-1185">Reference proteome</keyword>
<evidence type="ECO:0000313" key="12">
    <source>
        <dbReference type="Proteomes" id="UP000269721"/>
    </source>
</evidence>
<dbReference type="OrthoDB" id="416834at2759"/>
<dbReference type="Proteomes" id="UP000269721">
    <property type="component" value="Unassembled WGS sequence"/>
</dbReference>
<keyword evidence="7 10" id="KW-1133">Transmembrane helix</keyword>
<keyword evidence="4 11" id="KW-0808">Transferase</keyword>
<accession>A0A4P9W1Q9</accession>
<dbReference type="InterPro" id="IPR005599">
    <property type="entry name" value="GPI_mannosylTrfase"/>
</dbReference>
<evidence type="ECO:0000256" key="3">
    <source>
        <dbReference type="ARBA" id="ARBA00022676"/>
    </source>
</evidence>
<comment type="similarity">
    <text evidence="2">Belongs to the glycosyltransferase 22 family. PIGB subfamily.</text>
</comment>
<feature type="transmembrane region" description="Helical" evidence="10">
    <location>
        <begin position="85"/>
        <end position="102"/>
    </location>
</feature>
<feature type="transmembrane region" description="Helical" evidence="10">
    <location>
        <begin position="321"/>
        <end position="340"/>
    </location>
</feature>
<dbReference type="PANTHER" id="PTHR22760">
    <property type="entry name" value="GLYCOSYLTRANSFERASE"/>
    <property type="match status" value="1"/>
</dbReference>
<keyword evidence="5 10" id="KW-0812">Transmembrane</keyword>
<sequence length="356" mass="40424">LFFLVCAFRAHNAVSIRTYYDPDEYWQSLEVAHEALSPHTCGYLTWEWAHRIRGFAHPLIFVGVYKVLQVLGLDDTELLVVAPRLVQSVFVAMADVYTFMLANKIFGPRASKWAIMCSLMSWYIYFAGVRTLSNSIESAFTVVGLYYWPWPRFGGFRLSLLAAATGCILRPTNGIIWVFLGAQLILYRPRLAVTVLIDVALIMIFAVQTSIGIDRLFYKTWTFVPLNFITHNLLTPLASFYGNHPPHWYITQALPLTLFTFLPLIIPVLLNEGRTRTLTPLCAWTTAAYSLLPHKEFRFLMPLVPVGMVLAGEGLRRVSRWRAGIIVGLALSNGAMGWYFSRVHQRGVVDVVGWLR</sequence>
<evidence type="ECO:0000313" key="11">
    <source>
        <dbReference type="EMBL" id="RKO86129.1"/>
    </source>
</evidence>
<feature type="transmembrane region" description="Helical" evidence="10">
    <location>
        <begin position="160"/>
        <end position="180"/>
    </location>
</feature>
<feature type="transmembrane region" description="Helical" evidence="10">
    <location>
        <begin position="123"/>
        <end position="148"/>
    </location>
</feature>
<evidence type="ECO:0000256" key="10">
    <source>
        <dbReference type="RuleBase" id="RU363075"/>
    </source>
</evidence>
<evidence type="ECO:0000256" key="5">
    <source>
        <dbReference type="ARBA" id="ARBA00022692"/>
    </source>
</evidence>
<proteinExistence type="inferred from homology"/>
<dbReference type="AlphaFoldDB" id="A0A4P9W1Q9"/>
<reference evidence="12" key="1">
    <citation type="journal article" date="2018" name="Nat. Microbiol.">
        <title>Leveraging single-cell genomics to expand the fungal tree of life.</title>
        <authorList>
            <person name="Ahrendt S.R."/>
            <person name="Quandt C.A."/>
            <person name="Ciobanu D."/>
            <person name="Clum A."/>
            <person name="Salamov A."/>
            <person name="Andreopoulos B."/>
            <person name="Cheng J.F."/>
            <person name="Woyke T."/>
            <person name="Pelin A."/>
            <person name="Henrissat B."/>
            <person name="Reynolds N.K."/>
            <person name="Benny G.L."/>
            <person name="Smith M.E."/>
            <person name="James T.Y."/>
            <person name="Grigoriev I.V."/>
        </authorList>
    </citation>
    <scope>NUCLEOTIDE SEQUENCE [LARGE SCALE GENOMIC DNA]</scope>
</reference>
<name>A0A4P9W1Q9_9FUNG</name>
<keyword evidence="8 10" id="KW-0472">Membrane</keyword>
<dbReference type="Pfam" id="PF03901">
    <property type="entry name" value="Glyco_transf_22"/>
    <property type="match status" value="1"/>
</dbReference>
<evidence type="ECO:0000256" key="8">
    <source>
        <dbReference type="ARBA" id="ARBA00023136"/>
    </source>
</evidence>
<feature type="transmembrane region" description="Helical" evidence="10">
    <location>
        <begin position="249"/>
        <end position="270"/>
    </location>
</feature>
<dbReference type="GO" id="GO:0005789">
    <property type="term" value="C:endoplasmic reticulum membrane"/>
    <property type="evidence" value="ECO:0007669"/>
    <property type="project" value="UniProtKB-SubCell"/>
</dbReference>
<evidence type="ECO:0000256" key="1">
    <source>
        <dbReference type="ARBA" id="ARBA00004477"/>
    </source>
</evidence>
<evidence type="ECO:0000256" key="2">
    <source>
        <dbReference type="ARBA" id="ARBA00006065"/>
    </source>
</evidence>
<dbReference type="EMBL" id="KZ998451">
    <property type="protein sequence ID" value="RKO86129.1"/>
    <property type="molecule type" value="Genomic_DNA"/>
</dbReference>
<evidence type="ECO:0000256" key="9">
    <source>
        <dbReference type="ARBA" id="ARBA00024708"/>
    </source>
</evidence>
<dbReference type="GO" id="GO:0000026">
    <property type="term" value="F:alpha-1,2-mannosyltransferase activity"/>
    <property type="evidence" value="ECO:0007669"/>
    <property type="project" value="TreeGrafter"/>
</dbReference>
<evidence type="ECO:0000256" key="4">
    <source>
        <dbReference type="ARBA" id="ARBA00022679"/>
    </source>
</evidence>
<evidence type="ECO:0000256" key="7">
    <source>
        <dbReference type="ARBA" id="ARBA00022989"/>
    </source>
</evidence>
<dbReference type="GO" id="GO:0006506">
    <property type="term" value="P:GPI anchor biosynthetic process"/>
    <property type="evidence" value="ECO:0007669"/>
    <property type="project" value="TreeGrafter"/>
</dbReference>
<organism evidence="11 12">
    <name type="scientific">Blyttiomyces helicus</name>
    <dbReference type="NCBI Taxonomy" id="388810"/>
    <lineage>
        <taxon>Eukaryota</taxon>
        <taxon>Fungi</taxon>
        <taxon>Fungi incertae sedis</taxon>
        <taxon>Chytridiomycota</taxon>
        <taxon>Chytridiomycota incertae sedis</taxon>
        <taxon>Chytridiomycetes</taxon>
        <taxon>Chytridiomycetes incertae sedis</taxon>
        <taxon>Blyttiomyces</taxon>
    </lineage>
</organism>
<dbReference type="PANTHER" id="PTHR22760:SF4">
    <property type="entry name" value="GPI MANNOSYLTRANSFERASE 3"/>
    <property type="match status" value="1"/>
</dbReference>
<evidence type="ECO:0000256" key="6">
    <source>
        <dbReference type="ARBA" id="ARBA00022824"/>
    </source>
</evidence>
<keyword evidence="3 10" id="KW-0328">Glycosyltransferase</keyword>
<feature type="transmembrane region" description="Helical" evidence="10">
    <location>
        <begin position="192"/>
        <end position="213"/>
    </location>
</feature>
<feature type="non-terminal residue" evidence="11">
    <location>
        <position position="356"/>
    </location>
</feature>
<protein>
    <recommendedName>
        <fullName evidence="10">Mannosyltransferase</fullName>
        <ecNumber evidence="10">2.4.1.-</ecNumber>
    </recommendedName>
</protein>
<keyword evidence="6 10" id="KW-0256">Endoplasmic reticulum</keyword>
<gene>
    <name evidence="11" type="ORF">BDK51DRAFT_4186</name>
</gene>
<dbReference type="EC" id="2.4.1.-" evidence="10"/>
<feature type="non-terminal residue" evidence="11">
    <location>
        <position position="1"/>
    </location>
</feature>
<comment type="function">
    <text evidence="9">Mannosyltransferase involved in glycosylphosphatidylinositol-anchor biosynthesis. Transfers the third mannose to Man2-GlcN-acyl-PI during GPI precursor assembly.</text>
</comment>
<comment type="subcellular location">
    <subcellularLocation>
        <location evidence="1 10">Endoplasmic reticulum membrane</location>
        <topology evidence="1 10">Multi-pass membrane protein</topology>
    </subcellularLocation>
</comment>